<dbReference type="RefSeq" id="WP_373654576.1">
    <property type="nucleotide sequence ID" value="NZ_JBGUAW010000002.1"/>
</dbReference>
<feature type="transmembrane region" description="Helical" evidence="2">
    <location>
        <begin position="66"/>
        <end position="84"/>
    </location>
</feature>
<evidence type="ECO:0000313" key="4">
    <source>
        <dbReference type="Proteomes" id="UP001575181"/>
    </source>
</evidence>
<keyword evidence="2" id="KW-0472">Membrane</keyword>
<comment type="caution">
    <text evidence="3">The sequence shown here is derived from an EMBL/GenBank/DDBJ whole genome shotgun (WGS) entry which is preliminary data.</text>
</comment>
<evidence type="ECO:0000313" key="3">
    <source>
        <dbReference type="EMBL" id="MFA9459789.1"/>
    </source>
</evidence>
<feature type="region of interest" description="Disordered" evidence="1">
    <location>
        <begin position="114"/>
        <end position="139"/>
    </location>
</feature>
<gene>
    <name evidence="3" type="ORF">ACERLL_02980</name>
</gene>
<feature type="compositionally biased region" description="Basic and acidic residues" evidence="1">
    <location>
        <begin position="125"/>
        <end position="139"/>
    </location>
</feature>
<dbReference type="EMBL" id="JBGUAW010000002">
    <property type="protein sequence ID" value="MFA9459789.1"/>
    <property type="molecule type" value="Genomic_DNA"/>
</dbReference>
<evidence type="ECO:0000256" key="1">
    <source>
        <dbReference type="SAM" id="MobiDB-lite"/>
    </source>
</evidence>
<keyword evidence="2" id="KW-0812">Transmembrane</keyword>
<name>A0ABV4TT39_9GAMM</name>
<keyword evidence="2" id="KW-1133">Transmembrane helix</keyword>
<sequence>MAMKIFDVYHHPEHGLRSVKQGFCWPAFLGNGLWALRRGMAGLGAGLLVAVLTLAGTVAAAVLLEAYGAAAGAGLAAMAMLSFAGRRANHWWRLTLRREGFYRLCTVDGHTSTAAAAQVAPPEPEPDRSESAPTIMDRE</sequence>
<keyword evidence="4" id="KW-1185">Reference proteome</keyword>
<protein>
    <recommendedName>
        <fullName evidence="5">DUF2628 domain-containing protein</fullName>
    </recommendedName>
</protein>
<evidence type="ECO:0008006" key="5">
    <source>
        <dbReference type="Google" id="ProtNLM"/>
    </source>
</evidence>
<dbReference type="Proteomes" id="UP001575181">
    <property type="component" value="Unassembled WGS sequence"/>
</dbReference>
<organism evidence="3 4">
    <name type="scientific">Thiohalorhabdus methylotrophus</name>
    <dbReference type="NCBI Taxonomy" id="3242694"/>
    <lineage>
        <taxon>Bacteria</taxon>
        <taxon>Pseudomonadati</taxon>
        <taxon>Pseudomonadota</taxon>
        <taxon>Gammaproteobacteria</taxon>
        <taxon>Thiohalorhabdales</taxon>
        <taxon>Thiohalorhabdaceae</taxon>
        <taxon>Thiohalorhabdus</taxon>
    </lineage>
</organism>
<evidence type="ECO:0000256" key="2">
    <source>
        <dbReference type="SAM" id="Phobius"/>
    </source>
</evidence>
<reference evidence="3 4" key="1">
    <citation type="submission" date="2024-08" db="EMBL/GenBank/DDBJ databases">
        <title>Whole-genome sequencing of halo(alkali)philic microorganisms from hypersaline lakes.</title>
        <authorList>
            <person name="Sorokin D.Y."/>
            <person name="Merkel A.Y."/>
            <person name="Messina E."/>
            <person name="Yakimov M."/>
        </authorList>
    </citation>
    <scope>NUCLEOTIDE SEQUENCE [LARGE SCALE GENOMIC DNA]</scope>
    <source>
        <strain evidence="3 4">Cl-TMA</strain>
    </source>
</reference>
<proteinExistence type="predicted"/>
<accession>A0ABV4TT39</accession>
<feature type="transmembrane region" description="Helical" evidence="2">
    <location>
        <begin position="40"/>
        <end position="60"/>
    </location>
</feature>